<reference evidence="2 4" key="1">
    <citation type="submission" date="2018-05" db="EMBL/GenBank/DDBJ databases">
        <title>Genomic Encyclopedia of Type Strains, Phase IV (KMG-IV): sequencing the most valuable type-strain genomes for metagenomic binning, comparative biology and taxonomic classification.</title>
        <authorList>
            <person name="Goeker M."/>
        </authorList>
    </citation>
    <scope>NUCLEOTIDE SEQUENCE [LARGE SCALE GENOMIC DNA]</scope>
    <source>
        <strain evidence="3 5">DSM 45479</strain>
        <strain evidence="2 4">DSM 45480</strain>
    </source>
</reference>
<feature type="domain" description="HTH cro/C1-type" evidence="1">
    <location>
        <begin position="17"/>
        <end position="71"/>
    </location>
</feature>
<evidence type="ECO:0000313" key="2">
    <source>
        <dbReference type="EMBL" id="PWK91484.1"/>
    </source>
</evidence>
<dbReference type="Proteomes" id="UP000248714">
    <property type="component" value="Unassembled WGS sequence"/>
</dbReference>
<dbReference type="RefSeq" id="WP_109632131.1">
    <property type="nucleotide sequence ID" value="NZ_QGHB01000001.1"/>
</dbReference>
<dbReference type="PROSITE" id="PS50943">
    <property type="entry name" value="HTH_CROC1"/>
    <property type="match status" value="1"/>
</dbReference>
<dbReference type="CDD" id="cd00093">
    <property type="entry name" value="HTH_XRE"/>
    <property type="match status" value="1"/>
</dbReference>
<dbReference type="GO" id="GO:0003677">
    <property type="term" value="F:DNA binding"/>
    <property type="evidence" value="ECO:0007669"/>
    <property type="project" value="InterPro"/>
</dbReference>
<accession>A0A316IGC6</accession>
<dbReference type="AlphaFoldDB" id="A0A316IGC6"/>
<dbReference type="SMART" id="SM00530">
    <property type="entry name" value="HTH_XRE"/>
    <property type="match status" value="1"/>
</dbReference>
<dbReference type="Gene3D" id="1.10.260.40">
    <property type="entry name" value="lambda repressor-like DNA-binding domains"/>
    <property type="match status" value="1"/>
</dbReference>
<protein>
    <submittedName>
        <fullName evidence="2">Helix-turn-helix protein</fullName>
    </submittedName>
</protein>
<evidence type="ECO:0000259" key="1">
    <source>
        <dbReference type="PROSITE" id="PS50943"/>
    </source>
</evidence>
<dbReference type="OrthoDB" id="3672921at2"/>
<evidence type="ECO:0000313" key="4">
    <source>
        <dbReference type="Proteomes" id="UP000246005"/>
    </source>
</evidence>
<dbReference type="InterPro" id="IPR043917">
    <property type="entry name" value="DUF5753"/>
</dbReference>
<keyword evidence="5" id="KW-1185">Reference proteome</keyword>
<dbReference type="Proteomes" id="UP000246005">
    <property type="component" value="Unassembled WGS sequence"/>
</dbReference>
<dbReference type="SUPFAM" id="SSF47413">
    <property type="entry name" value="lambda repressor-like DNA-binding domains"/>
    <property type="match status" value="1"/>
</dbReference>
<dbReference type="EMBL" id="QGHB01000001">
    <property type="protein sequence ID" value="PWK91484.1"/>
    <property type="molecule type" value="Genomic_DNA"/>
</dbReference>
<dbReference type="EMBL" id="QLTT01000006">
    <property type="protein sequence ID" value="RAS63948.1"/>
    <property type="molecule type" value="Genomic_DNA"/>
</dbReference>
<dbReference type="InterPro" id="IPR001387">
    <property type="entry name" value="Cro/C1-type_HTH"/>
</dbReference>
<sequence>MPKRNSSVVGREFGNGVRYAIEQSGLTQRKLAELLGWQEAKISDLVQGKGGVDEVDLVRLLSYCRAPVADVEHLLALFRESREKGWLLFPEDGVPEQLRSLVDQERLASKIIVWSMNLIPGHLQIASYIREVAEKSSRKLQPADVDALIRAKLERQEILRPGREFVFYVHEQALRLPVGGSAVMKAQLHHITTMLVRRYLTVRVVPISIGAHAGLASSFVQLRYDKFEPVVYVENLNTGLFLEDKASLDMYTDALEGLDRDALDAEQSRELITSIMF</sequence>
<name>A0A316IGC6_9PSEU</name>
<dbReference type="Pfam" id="PF13560">
    <property type="entry name" value="HTH_31"/>
    <property type="match status" value="1"/>
</dbReference>
<evidence type="ECO:0000313" key="5">
    <source>
        <dbReference type="Proteomes" id="UP000248714"/>
    </source>
</evidence>
<evidence type="ECO:0000313" key="3">
    <source>
        <dbReference type="EMBL" id="RAS63948.1"/>
    </source>
</evidence>
<dbReference type="Pfam" id="PF19054">
    <property type="entry name" value="DUF5753"/>
    <property type="match status" value="1"/>
</dbReference>
<comment type="caution">
    <text evidence="2">The sequence shown here is derived from an EMBL/GenBank/DDBJ whole genome shotgun (WGS) entry which is preliminary data.</text>
</comment>
<proteinExistence type="predicted"/>
<dbReference type="InterPro" id="IPR010982">
    <property type="entry name" value="Lambda_DNA-bd_dom_sf"/>
</dbReference>
<organism evidence="2 4">
    <name type="scientific">Lentzea atacamensis</name>
    <dbReference type="NCBI Taxonomy" id="531938"/>
    <lineage>
        <taxon>Bacteria</taxon>
        <taxon>Bacillati</taxon>
        <taxon>Actinomycetota</taxon>
        <taxon>Actinomycetes</taxon>
        <taxon>Pseudonocardiales</taxon>
        <taxon>Pseudonocardiaceae</taxon>
        <taxon>Lentzea</taxon>
    </lineage>
</organism>
<gene>
    <name evidence="3" type="ORF">C8D87_106351</name>
    <name evidence="2" type="ORF">C8D88_1011521</name>
</gene>